<evidence type="ECO:0000256" key="2">
    <source>
        <dbReference type="ARBA" id="ARBA00022512"/>
    </source>
</evidence>
<dbReference type="PANTHER" id="PTHR31018">
    <property type="entry name" value="SPORULATION-SPECIFIC PROTEIN-RELATED"/>
    <property type="match status" value="1"/>
</dbReference>
<dbReference type="GO" id="GO:0031505">
    <property type="term" value="P:fungal-type cell wall organization"/>
    <property type="evidence" value="ECO:0007669"/>
    <property type="project" value="TreeGrafter"/>
</dbReference>
<evidence type="ECO:0000256" key="3">
    <source>
        <dbReference type="ARBA" id="ARBA00022525"/>
    </source>
</evidence>
<evidence type="ECO:0000256" key="6">
    <source>
        <dbReference type="SAM" id="Phobius"/>
    </source>
</evidence>
<evidence type="ECO:0008006" key="9">
    <source>
        <dbReference type="Google" id="ProtNLM"/>
    </source>
</evidence>
<evidence type="ECO:0000256" key="5">
    <source>
        <dbReference type="ARBA" id="ARBA00023180"/>
    </source>
</evidence>
<evidence type="ECO:0000256" key="4">
    <source>
        <dbReference type="ARBA" id="ARBA00022729"/>
    </source>
</evidence>
<dbReference type="Gene3D" id="3.80.20.20">
    <property type="entry name" value="Receptor L-domain"/>
    <property type="match status" value="2"/>
</dbReference>
<dbReference type="SUPFAM" id="SSF52058">
    <property type="entry name" value="L domain-like"/>
    <property type="match status" value="2"/>
</dbReference>
<keyword evidence="2" id="KW-0134">Cell wall</keyword>
<keyword evidence="5" id="KW-0325">Glycoprotein</keyword>
<protein>
    <recommendedName>
        <fullName evidence="9">GPI-anchored cell wall organization protein Ecm33</fullName>
    </recommendedName>
</protein>
<keyword evidence="6" id="KW-1133">Transmembrane helix</keyword>
<proteinExistence type="predicted"/>
<dbReference type="AlphaFoldDB" id="A0AAQ3R4N0"/>
<evidence type="ECO:0000256" key="1">
    <source>
        <dbReference type="ARBA" id="ARBA00004191"/>
    </source>
</evidence>
<gene>
    <name evidence="7" type="ORF">R9X50_00392100</name>
</gene>
<reference evidence="7 8" key="1">
    <citation type="submission" date="2023-11" db="EMBL/GenBank/DDBJ databases">
        <title>An acidophilic fungus is an integral part of prey digestion in a carnivorous sundew plant.</title>
        <authorList>
            <person name="Tsai I.J."/>
        </authorList>
    </citation>
    <scope>NUCLEOTIDE SEQUENCE [LARGE SCALE GENOMIC DNA]</scope>
    <source>
        <strain evidence="7">169a</strain>
    </source>
</reference>
<dbReference type="Pfam" id="PF12454">
    <property type="entry name" value="Ecm33"/>
    <property type="match status" value="1"/>
</dbReference>
<keyword evidence="6" id="KW-0812">Transmembrane</keyword>
<dbReference type="Proteomes" id="UP001303373">
    <property type="component" value="Chromosome 5"/>
</dbReference>
<evidence type="ECO:0000313" key="8">
    <source>
        <dbReference type="Proteomes" id="UP001303373"/>
    </source>
</evidence>
<dbReference type="InterPro" id="IPR051648">
    <property type="entry name" value="CWI-Assembly_Regulator"/>
</dbReference>
<dbReference type="GO" id="GO:0009277">
    <property type="term" value="C:fungal-type cell wall"/>
    <property type="evidence" value="ECO:0007669"/>
    <property type="project" value="TreeGrafter"/>
</dbReference>
<feature type="transmembrane region" description="Helical" evidence="6">
    <location>
        <begin position="375"/>
        <end position="395"/>
    </location>
</feature>
<comment type="subcellular location">
    <subcellularLocation>
        <location evidence="1">Secreted</location>
        <location evidence="1">Cell wall</location>
    </subcellularLocation>
</comment>
<sequence>MSLKYIVPVMAVAGRAIAASSCSASTTTLHSQADATALSACQTFTGTVALATDAAGSIDISGVEEITGSLIGNNVTGLTTLSADNLQKIGDTFSLQACTILSGLTFPALVNVAKIDWAYLSALQELSFDQGVQMAKSVSIQTTGLTTLTGINLQEVDTMVIANNHFLNDVTMQLGNVTDHFSCQANAQNFSIAFPNLIWANQLEINNVSSIDLPSLMYVNESAYFTANYFQTLSAANLTSVGESLSFVANSDLTNVTMPLLTSITGGLTVANNTDLQKVNGFTSLKTIGGAFDFFGNFTDVELPAITEVQGAFNLQSTGDISKACDHFQSIAGSSSVIRGTFTCHYNDASAGGIGSGSTGVQNGGDGSSTTSSAAAVPMLIPGATGVLGVLLAMLGML</sequence>
<evidence type="ECO:0000313" key="7">
    <source>
        <dbReference type="EMBL" id="WPH01086.1"/>
    </source>
</evidence>
<keyword evidence="3" id="KW-0964">Secreted</keyword>
<dbReference type="InterPro" id="IPR036941">
    <property type="entry name" value="Rcpt_L-dom_sf"/>
</dbReference>
<dbReference type="PANTHER" id="PTHR31018:SF3">
    <property type="entry name" value="RECEPTOR PROTEIN-TYROSINE KINASE"/>
    <property type="match status" value="1"/>
</dbReference>
<keyword evidence="8" id="KW-1185">Reference proteome</keyword>
<dbReference type="GO" id="GO:0005886">
    <property type="term" value="C:plasma membrane"/>
    <property type="evidence" value="ECO:0007669"/>
    <property type="project" value="TreeGrafter"/>
</dbReference>
<dbReference type="EMBL" id="CP138584">
    <property type="protein sequence ID" value="WPH01086.1"/>
    <property type="molecule type" value="Genomic_DNA"/>
</dbReference>
<keyword evidence="4" id="KW-0732">Signal</keyword>
<accession>A0AAQ3R4N0</accession>
<name>A0AAQ3R4N0_9PEZI</name>
<dbReference type="GO" id="GO:0009986">
    <property type="term" value="C:cell surface"/>
    <property type="evidence" value="ECO:0007669"/>
    <property type="project" value="TreeGrafter"/>
</dbReference>
<keyword evidence="6" id="KW-0472">Membrane</keyword>
<organism evidence="7 8">
    <name type="scientific">Acrodontium crateriforme</name>
    <dbReference type="NCBI Taxonomy" id="150365"/>
    <lineage>
        <taxon>Eukaryota</taxon>
        <taxon>Fungi</taxon>
        <taxon>Dikarya</taxon>
        <taxon>Ascomycota</taxon>
        <taxon>Pezizomycotina</taxon>
        <taxon>Dothideomycetes</taxon>
        <taxon>Dothideomycetidae</taxon>
        <taxon>Mycosphaerellales</taxon>
        <taxon>Teratosphaeriaceae</taxon>
        <taxon>Acrodontium</taxon>
    </lineage>
</organism>